<proteinExistence type="predicted"/>
<dbReference type="RefSeq" id="WP_139516646.1">
    <property type="nucleotide sequence ID" value="NZ_CP040896.1"/>
</dbReference>
<sequence length="184" mass="19402">MATHNQPDDELNTPTDPAQLGADQAPVSQPEDDPRDMSTVRASASDFRDGVGLRSPRQDANSGGSDMGQGSDFDRQRRQGAAGTGDNSGAVGRGEGMGRAGFNNDEDRGYDQSGQRGGVGSSGGREDLSDRNPDTQQNPFTGEFELHNRPDDALTQRIGMNNPNPAKPDQNSDEAEQAGNSTAP</sequence>
<protein>
    <submittedName>
        <fullName evidence="2">Uncharacterized protein</fullName>
    </submittedName>
</protein>
<gene>
    <name evidence="2" type="ORF">FHG12_15800</name>
</gene>
<organism evidence="2 3">
    <name type="scientific">Hymenobacter jejuensis</name>
    <dbReference type="NCBI Taxonomy" id="2502781"/>
    <lineage>
        <taxon>Bacteria</taxon>
        <taxon>Pseudomonadati</taxon>
        <taxon>Bacteroidota</taxon>
        <taxon>Cytophagia</taxon>
        <taxon>Cytophagales</taxon>
        <taxon>Hymenobacteraceae</taxon>
        <taxon>Hymenobacter</taxon>
    </lineage>
</organism>
<dbReference type="Proteomes" id="UP000305398">
    <property type="component" value="Chromosome"/>
</dbReference>
<evidence type="ECO:0000313" key="3">
    <source>
        <dbReference type="Proteomes" id="UP000305398"/>
    </source>
</evidence>
<keyword evidence="3" id="KW-1185">Reference proteome</keyword>
<accession>A0A5B8A5J1</accession>
<evidence type="ECO:0000313" key="2">
    <source>
        <dbReference type="EMBL" id="QDA61472.1"/>
    </source>
</evidence>
<feature type="compositionally biased region" description="Basic and acidic residues" evidence="1">
    <location>
        <begin position="124"/>
        <end position="133"/>
    </location>
</feature>
<feature type="compositionally biased region" description="Basic and acidic residues" evidence="1">
    <location>
        <begin position="144"/>
        <end position="154"/>
    </location>
</feature>
<feature type="region of interest" description="Disordered" evidence="1">
    <location>
        <begin position="1"/>
        <end position="184"/>
    </location>
</feature>
<dbReference type="AlphaFoldDB" id="A0A5B8A5J1"/>
<evidence type="ECO:0000256" key="1">
    <source>
        <dbReference type="SAM" id="MobiDB-lite"/>
    </source>
</evidence>
<name>A0A5B8A5J1_9BACT</name>
<reference evidence="2 3" key="1">
    <citation type="submission" date="2019-06" db="EMBL/GenBank/DDBJ databases">
        <authorList>
            <person name="Srinivasan S."/>
        </authorList>
    </citation>
    <scope>NUCLEOTIDE SEQUENCE [LARGE SCALE GENOMIC DNA]</scope>
    <source>
        <strain evidence="2 3">17J68-5</strain>
    </source>
</reference>
<dbReference type="EMBL" id="CP040896">
    <property type="protein sequence ID" value="QDA61472.1"/>
    <property type="molecule type" value="Genomic_DNA"/>
</dbReference>
<dbReference type="OrthoDB" id="884430at2"/>
<dbReference type="KEGG" id="hyj:FHG12_15800"/>